<evidence type="ECO:0000256" key="1">
    <source>
        <dbReference type="SAM" id="MobiDB-lite"/>
    </source>
</evidence>
<feature type="region of interest" description="Disordered" evidence="1">
    <location>
        <begin position="108"/>
        <end position="136"/>
    </location>
</feature>
<feature type="compositionally biased region" description="Low complexity" evidence="1">
    <location>
        <begin position="108"/>
        <end position="119"/>
    </location>
</feature>
<reference evidence="2" key="3">
    <citation type="submission" date="2025-09" db="UniProtKB">
        <authorList>
            <consortium name="Ensembl"/>
        </authorList>
    </citation>
    <scope>IDENTIFICATION</scope>
</reference>
<accession>A0A4W5KBX4</accession>
<evidence type="ECO:0000313" key="3">
    <source>
        <dbReference type="Proteomes" id="UP000314982"/>
    </source>
</evidence>
<dbReference type="Proteomes" id="UP000314982">
    <property type="component" value="Unassembled WGS sequence"/>
</dbReference>
<dbReference type="Ensembl" id="ENSHHUT00000009818.1">
    <property type="protein sequence ID" value="ENSHHUP00000009519.1"/>
    <property type="gene ID" value="ENSHHUG00000005803.1"/>
</dbReference>
<dbReference type="GeneTree" id="ENSGT00940000159065"/>
<reference evidence="2" key="2">
    <citation type="submission" date="2025-08" db="UniProtKB">
        <authorList>
            <consortium name="Ensembl"/>
        </authorList>
    </citation>
    <scope>IDENTIFICATION</scope>
</reference>
<proteinExistence type="predicted"/>
<reference evidence="3" key="1">
    <citation type="submission" date="2018-06" db="EMBL/GenBank/DDBJ databases">
        <title>Genome assembly of Danube salmon.</title>
        <authorList>
            <person name="Macqueen D.J."/>
            <person name="Gundappa M.K."/>
        </authorList>
    </citation>
    <scope>NUCLEOTIDE SEQUENCE [LARGE SCALE GENOMIC DNA]</scope>
</reference>
<dbReference type="AlphaFoldDB" id="A0A4W5KBX4"/>
<evidence type="ECO:0008006" key="4">
    <source>
        <dbReference type="Google" id="ProtNLM"/>
    </source>
</evidence>
<evidence type="ECO:0000313" key="2">
    <source>
        <dbReference type="Ensembl" id="ENSHHUP00000009519.1"/>
    </source>
</evidence>
<keyword evidence="3" id="KW-1185">Reference proteome</keyword>
<name>A0A4W5KBX4_9TELE</name>
<sequence>MFSGPPSPQAQRLLLQDGTLAHFMVPCSTALPSISTGLPGHSDREMGSHQRVARVLPQVYLPMERLSAAYQHQHLQPMFILEPSGLLHTQLVTVRGLNPGLIQYPSSRLEGLGPLGPHRPLGRTRSEPPLPSHQQHQLLQQNHNLLLERLKQNTHLDQVRGSTDWTHTQLGNC</sequence>
<organism evidence="2 3">
    <name type="scientific">Hucho hucho</name>
    <name type="common">huchen</name>
    <dbReference type="NCBI Taxonomy" id="62062"/>
    <lineage>
        <taxon>Eukaryota</taxon>
        <taxon>Metazoa</taxon>
        <taxon>Chordata</taxon>
        <taxon>Craniata</taxon>
        <taxon>Vertebrata</taxon>
        <taxon>Euteleostomi</taxon>
        <taxon>Actinopterygii</taxon>
        <taxon>Neopterygii</taxon>
        <taxon>Teleostei</taxon>
        <taxon>Protacanthopterygii</taxon>
        <taxon>Salmoniformes</taxon>
        <taxon>Salmonidae</taxon>
        <taxon>Salmoninae</taxon>
        <taxon>Hucho</taxon>
    </lineage>
</organism>
<protein>
    <recommendedName>
        <fullName evidence="4">Histone deacetylase</fullName>
    </recommendedName>
</protein>